<dbReference type="GO" id="GO:0005737">
    <property type="term" value="C:cytoplasm"/>
    <property type="evidence" value="ECO:0007669"/>
    <property type="project" value="TreeGrafter"/>
</dbReference>
<evidence type="ECO:0000256" key="1">
    <source>
        <dbReference type="ARBA" id="ARBA00005883"/>
    </source>
</evidence>
<keyword evidence="6" id="KW-1185">Reference proteome</keyword>
<evidence type="ECO:0000313" key="6">
    <source>
        <dbReference type="Proteomes" id="UP000198406"/>
    </source>
</evidence>
<feature type="domain" description="Proteasome activator PA28 C-terminal" evidence="4">
    <location>
        <begin position="56"/>
        <end position="137"/>
    </location>
</feature>
<dbReference type="GO" id="GO:2000045">
    <property type="term" value="P:regulation of G1/S transition of mitotic cell cycle"/>
    <property type="evidence" value="ECO:0007669"/>
    <property type="project" value="TreeGrafter"/>
</dbReference>
<feature type="compositionally biased region" description="Polar residues" evidence="3">
    <location>
        <begin position="143"/>
        <end position="156"/>
    </location>
</feature>
<evidence type="ECO:0000256" key="3">
    <source>
        <dbReference type="SAM" id="MobiDB-lite"/>
    </source>
</evidence>
<gene>
    <name evidence="5" type="ORF">FisN_21Hh257</name>
</gene>
<organism evidence="5 6">
    <name type="scientific">Fistulifera solaris</name>
    <name type="common">Oleaginous diatom</name>
    <dbReference type="NCBI Taxonomy" id="1519565"/>
    <lineage>
        <taxon>Eukaryota</taxon>
        <taxon>Sar</taxon>
        <taxon>Stramenopiles</taxon>
        <taxon>Ochrophyta</taxon>
        <taxon>Bacillariophyta</taxon>
        <taxon>Bacillariophyceae</taxon>
        <taxon>Bacillariophycidae</taxon>
        <taxon>Naviculales</taxon>
        <taxon>Naviculaceae</taxon>
        <taxon>Fistulifera</taxon>
    </lineage>
</organism>
<dbReference type="InterPro" id="IPR036252">
    <property type="entry name" value="Proteasome_activ_sf"/>
</dbReference>
<comment type="similarity">
    <text evidence="1">Belongs to the PA28 family.</text>
</comment>
<dbReference type="InParanoid" id="A0A1Z5KP26"/>
<accession>A0A1Z5KP26</accession>
<dbReference type="Proteomes" id="UP000198406">
    <property type="component" value="Unassembled WGS sequence"/>
</dbReference>
<dbReference type="Pfam" id="PF02252">
    <property type="entry name" value="PA28_C"/>
    <property type="match status" value="1"/>
</dbReference>
<dbReference type="GO" id="GO:0008537">
    <property type="term" value="C:proteasome activator complex"/>
    <property type="evidence" value="ECO:0007669"/>
    <property type="project" value="InterPro"/>
</dbReference>
<name>A0A1Z5KP26_FISSO</name>
<sequence length="240" mass="25787">MSKLSAVQETYKKNALALIAASPATAQTLASTYQQHFSTNMAGARAKYASLTGLVNAELDQTVETTIDAVDAVMDDLNTLMRYISLTIPKMEDGGNWGVSIQLEAIKAMQDAQDKLTKGAEEVSKYASSRADVLEKCKFPSQTVSVTSSDGTSNTTEKGDAKETRKTTETKETTTSLSPVEASYRQAAVVACDVLYYGKAKGLFQLCLSSYLNAMDFCDKNAEKIEKPKGSTGSGPSSMY</sequence>
<comment type="caution">
    <text evidence="5">The sequence shown here is derived from an EMBL/GenBank/DDBJ whole genome shotgun (WGS) entry which is preliminary data.</text>
</comment>
<dbReference type="PANTHER" id="PTHR10660:SF2">
    <property type="entry name" value="LD45860P"/>
    <property type="match status" value="1"/>
</dbReference>
<dbReference type="InterPro" id="IPR009077">
    <property type="entry name" value="Proteasome_activ_PA28"/>
</dbReference>
<dbReference type="GO" id="GO:0005654">
    <property type="term" value="C:nucleoplasm"/>
    <property type="evidence" value="ECO:0007669"/>
    <property type="project" value="TreeGrafter"/>
</dbReference>
<dbReference type="GO" id="GO:0061133">
    <property type="term" value="F:endopeptidase activator activity"/>
    <property type="evidence" value="ECO:0007669"/>
    <property type="project" value="TreeGrafter"/>
</dbReference>
<keyword evidence="2" id="KW-0647">Proteasome</keyword>
<dbReference type="InterPro" id="IPR036997">
    <property type="entry name" value="PA28_C_sf"/>
</dbReference>
<evidence type="ECO:0000256" key="2">
    <source>
        <dbReference type="ARBA" id="ARBA00022942"/>
    </source>
</evidence>
<dbReference type="AlphaFoldDB" id="A0A1Z5KP26"/>
<dbReference type="Gene3D" id="1.20.120.180">
    <property type="entry name" value="Proteasome activator pa28, C-terminal domain"/>
    <property type="match status" value="1"/>
</dbReference>
<proteinExistence type="inferred from homology"/>
<feature type="region of interest" description="Disordered" evidence="3">
    <location>
        <begin position="143"/>
        <end position="177"/>
    </location>
</feature>
<protein>
    <recommendedName>
        <fullName evidence="4">Proteasome activator PA28 C-terminal domain-containing protein</fullName>
    </recommendedName>
</protein>
<dbReference type="SUPFAM" id="SSF47216">
    <property type="entry name" value="Proteasome activator"/>
    <property type="match status" value="1"/>
</dbReference>
<feature type="compositionally biased region" description="Basic and acidic residues" evidence="3">
    <location>
        <begin position="157"/>
        <end position="172"/>
    </location>
</feature>
<reference evidence="5 6" key="1">
    <citation type="journal article" date="2015" name="Plant Cell">
        <title>Oil accumulation by the oleaginous diatom Fistulifera solaris as revealed by the genome and transcriptome.</title>
        <authorList>
            <person name="Tanaka T."/>
            <person name="Maeda Y."/>
            <person name="Veluchamy A."/>
            <person name="Tanaka M."/>
            <person name="Abida H."/>
            <person name="Marechal E."/>
            <person name="Bowler C."/>
            <person name="Muto M."/>
            <person name="Sunaga Y."/>
            <person name="Tanaka M."/>
            <person name="Yoshino T."/>
            <person name="Taniguchi T."/>
            <person name="Fukuda Y."/>
            <person name="Nemoto M."/>
            <person name="Matsumoto M."/>
            <person name="Wong P.S."/>
            <person name="Aburatani S."/>
            <person name="Fujibuchi W."/>
        </authorList>
    </citation>
    <scope>NUCLEOTIDE SEQUENCE [LARGE SCALE GENOMIC DNA]</scope>
    <source>
        <strain evidence="5 6">JPCC DA0580</strain>
    </source>
</reference>
<dbReference type="PANTHER" id="PTHR10660">
    <property type="entry name" value="PROTEASOME REGULATOR PA28"/>
    <property type="match status" value="1"/>
</dbReference>
<dbReference type="OrthoDB" id="6591885at2759"/>
<dbReference type="EMBL" id="BDSP01000260">
    <property type="protein sequence ID" value="GAX27907.1"/>
    <property type="molecule type" value="Genomic_DNA"/>
</dbReference>
<evidence type="ECO:0000313" key="5">
    <source>
        <dbReference type="EMBL" id="GAX27907.1"/>
    </source>
</evidence>
<dbReference type="GO" id="GO:0061136">
    <property type="term" value="P:regulation of proteasomal protein catabolic process"/>
    <property type="evidence" value="ECO:0007669"/>
    <property type="project" value="TreeGrafter"/>
</dbReference>
<dbReference type="InterPro" id="IPR003186">
    <property type="entry name" value="PA28_C"/>
</dbReference>
<evidence type="ECO:0000259" key="4">
    <source>
        <dbReference type="Pfam" id="PF02252"/>
    </source>
</evidence>